<reference evidence="5" key="1">
    <citation type="journal article" date="2015" name="BMC Genomics">
        <title>Genome mining reveals unlocked bioactive potential of marine Gram-negative bacteria.</title>
        <authorList>
            <person name="Machado H."/>
            <person name="Sonnenschein E.C."/>
            <person name="Melchiorsen J."/>
            <person name="Gram L."/>
        </authorList>
    </citation>
    <scope>NUCLEOTIDE SEQUENCE</scope>
    <source>
        <strain evidence="5">S2052</strain>
    </source>
</reference>
<evidence type="ECO:0000256" key="3">
    <source>
        <dbReference type="ARBA" id="ARBA00023125"/>
    </source>
</evidence>
<dbReference type="InterPro" id="IPR005119">
    <property type="entry name" value="LysR_subst-bd"/>
</dbReference>
<dbReference type="SUPFAM" id="SSF46785">
    <property type="entry name" value="Winged helix' DNA-binding domain"/>
    <property type="match status" value="1"/>
</dbReference>
<dbReference type="CDD" id="cd08422">
    <property type="entry name" value="PBP2_CrgA_like"/>
    <property type="match status" value="1"/>
</dbReference>
<protein>
    <submittedName>
        <fullName evidence="5">LysR family transcriptional regulator</fullName>
    </submittedName>
</protein>
<dbReference type="GO" id="GO:0043565">
    <property type="term" value="F:sequence-specific DNA binding"/>
    <property type="evidence" value="ECO:0007669"/>
    <property type="project" value="TreeGrafter"/>
</dbReference>
<dbReference type="InterPro" id="IPR036388">
    <property type="entry name" value="WH-like_DNA-bd_sf"/>
</dbReference>
<keyword evidence="2" id="KW-0805">Transcription regulation</keyword>
<name>A0A837G5S5_9VIBR</name>
<keyword evidence="4" id="KW-0804">Transcription</keyword>
<dbReference type="Pfam" id="PF00126">
    <property type="entry name" value="HTH_1"/>
    <property type="match status" value="1"/>
</dbReference>
<dbReference type="InterPro" id="IPR000847">
    <property type="entry name" value="LysR_HTH_N"/>
</dbReference>
<dbReference type="EMBL" id="JXXR01000016">
    <property type="protein sequence ID" value="KJY71464.1"/>
    <property type="molecule type" value="Genomic_DNA"/>
</dbReference>
<evidence type="ECO:0000313" key="5">
    <source>
        <dbReference type="EMBL" id="KJY71464.1"/>
    </source>
</evidence>
<evidence type="ECO:0000256" key="2">
    <source>
        <dbReference type="ARBA" id="ARBA00023015"/>
    </source>
</evidence>
<keyword evidence="3" id="KW-0238">DNA-binding</keyword>
<accession>A0A837G5S5</accession>
<dbReference type="Gene3D" id="3.40.190.290">
    <property type="match status" value="1"/>
</dbReference>
<dbReference type="GO" id="GO:0003700">
    <property type="term" value="F:DNA-binding transcription factor activity"/>
    <property type="evidence" value="ECO:0007669"/>
    <property type="project" value="InterPro"/>
</dbReference>
<dbReference type="RefSeq" id="WP_038160126.1">
    <property type="nucleotide sequence ID" value="NZ_CP016557.1"/>
</dbReference>
<dbReference type="GO" id="GO:0006351">
    <property type="term" value="P:DNA-templated transcription"/>
    <property type="evidence" value="ECO:0007669"/>
    <property type="project" value="TreeGrafter"/>
</dbReference>
<dbReference type="AlphaFoldDB" id="A0A837G5S5"/>
<dbReference type="InterPro" id="IPR058163">
    <property type="entry name" value="LysR-type_TF_proteobact-type"/>
</dbReference>
<dbReference type="PROSITE" id="PS50931">
    <property type="entry name" value="HTH_LYSR"/>
    <property type="match status" value="1"/>
</dbReference>
<gene>
    <name evidence="5" type="ORF">TW71_15770</name>
</gene>
<dbReference type="InterPro" id="IPR036390">
    <property type="entry name" value="WH_DNA-bd_sf"/>
</dbReference>
<comment type="caution">
    <text evidence="5">The sequence shown here is derived from an EMBL/GenBank/DDBJ whole genome shotgun (WGS) entry which is preliminary data.</text>
</comment>
<organism evidence="5">
    <name type="scientific">Vibrio coralliilyticus</name>
    <dbReference type="NCBI Taxonomy" id="190893"/>
    <lineage>
        <taxon>Bacteria</taxon>
        <taxon>Pseudomonadati</taxon>
        <taxon>Pseudomonadota</taxon>
        <taxon>Gammaproteobacteria</taxon>
        <taxon>Vibrionales</taxon>
        <taxon>Vibrionaceae</taxon>
        <taxon>Vibrio</taxon>
    </lineage>
</organism>
<comment type="similarity">
    <text evidence="1">Belongs to the LysR transcriptional regulatory family.</text>
</comment>
<dbReference type="FunFam" id="1.10.10.10:FF:000001">
    <property type="entry name" value="LysR family transcriptional regulator"/>
    <property type="match status" value="1"/>
</dbReference>
<proteinExistence type="inferred from homology"/>
<dbReference type="SUPFAM" id="SSF53850">
    <property type="entry name" value="Periplasmic binding protein-like II"/>
    <property type="match status" value="1"/>
</dbReference>
<dbReference type="Pfam" id="PF03466">
    <property type="entry name" value="LysR_substrate"/>
    <property type="match status" value="1"/>
</dbReference>
<sequence length="311" mass="34585">MDTNKLIPLLSEMAIFVSVVESGSFSKTAQKLGVSPSSVSRSITRLESALQERLLERTTRKMRLSTTGQEVYNLCSDMMNSAKMAISAAQADKTNVSGALRVAAPKALSRQVLMPMILDFIDHYPNISLQLKAADHYIDPIGDEVDILIHITDNPTAGLIAKQLSQCRLIMCASPSYIEKHGMPTHPEGISEHNCLCLGENPKDRIWDFTNNNKKLSINVSGSFAVNHSEIRREAVLRGVGISVFPEFVIQPYIDSGDVVEVLKDWHVGGNYQGKIIAQYAQSKYIPSQIKTFIEYLQNRFNEQQQIKKGS</sequence>
<dbReference type="PANTHER" id="PTHR30537:SF5">
    <property type="entry name" value="HTH-TYPE TRANSCRIPTIONAL ACTIVATOR TTDR-RELATED"/>
    <property type="match status" value="1"/>
</dbReference>
<dbReference type="Gene3D" id="1.10.10.10">
    <property type="entry name" value="Winged helix-like DNA-binding domain superfamily/Winged helix DNA-binding domain"/>
    <property type="match status" value="1"/>
</dbReference>
<evidence type="ECO:0000256" key="4">
    <source>
        <dbReference type="ARBA" id="ARBA00023163"/>
    </source>
</evidence>
<dbReference type="PANTHER" id="PTHR30537">
    <property type="entry name" value="HTH-TYPE TRANSCRIPTIONAL REGULATOR"/>
    <property type="match status" value="1"/>
</dbReference>
<evidence type="ECO:0000256" key="1">
    <source>
        <dbReference type="ARBA" id="ARBA00009437"/>
    </source>
</evidence>